<dbReference type="GO" id="GO:0046872">
    <property type="term" value="F:metal ion binding"/>
    <property type="evidence" value="ECO:0007669"/>
    <property type="project" value="UniProtKB-KW"/>
</dbReference>
<dbReference type="Gene3D" id="1.10.150.240">
    <property type="entry name" value="Putative phosphatase, domain 2"/>
    <property type="match status" value="1"/>
</dbReference>
<reference evidence="10 11" key="1">
    <citation type="submission" date="2015-01" db="EMBL/GenBank/DDBJ databases">
        <title>Evolution of Trichinella species and genotypes.</title>
        <authorList>
            <person name="Korhonen P.K."/>
            <person name="Edoardo P."/>
            <person name="Giuseppe L.R."/>
            <person name="Gasser R.B."/>
        </authorList>
    </citation>
    <scope>NUCLEOTIDE SEQUENCE [LARGE SCALE GENOMIC DNA]</scope>
    <source>
        <strain evidence="10">ISS470</strain>
    </source>
</reference>
<comment type="cofactor">
    <cofactor evidence="1">
        <name>Mg(2+)</name>
        <dbReference type="ChEBI" id="CHEBI:18420"/>
    </cofactor>
</comment>
<evidence type="ECO:0000256" key="1">
    <source>
        <dbReference type="ARBA" id="ARBA00001946"/>
    </source>
</evidence>
<dbReference type="Pfam" id="PF13419">
    <property type="entry name" value="HAD_2"/>
    <property type="match status" value="1"/>
</dbReference>
<dbReference type="FunFam" id="1.10.150.240:FF:000001">
    <property type="entry name" value="Haloacid dehalogenase-like hydrolase domain"/>
    <property type="match status" value="1"/>
</dbReference>
<keyword evidence="11" id="KW-1185">Reference proteome</keyword>
<dbReference type="PANTHER" id="PTHR18901">
    <property type="entry name" value="2-DEOXYGLUCOSE-6-PHOSPHATE PHOSPHATASE 2"/>
    <property type="match status" value="1"/>
</dbReference>
<comment type="catalytic activity">
    <reaction evidence="6">
        <text>psi-UMP + H2O = pseudouridine + phosphate</text>
        <dbReference type="Rhea" id="RHEA:10944"/>
        <dbReference type="ChEBI" id="CHEBI:15377"/>
        <dbReference type="ChEBI" id="CHEBI:17802"/>
        <dbReference type="ChEBI" id="CHEBI:43474"/>
        <dbReference type="ChEBI" id="CHEBI:58380"/>
        <dbReference type="EC" id="3.1.3.96"/>
    </reaction>
</comment>
<keyword evidence="5" id="KW-0460">Magnesium</keyword>
<dbReference type="Proteomes" id="UP000054995">
    <property type="component" value="Unassembled WGS sequence"/>
</dbReference>
<proteinExistence type="inferred from homology"/>
<evidence type="ECO:0000256" key="2">
    <source>
        <dbReference type="ARBA" id="ARBA00006171"/>
    </source>
</evidence>
<dbReference type="InterPro" id="IPR023198">
    <property type="entry name" value="PGP-like_dom2"/>
</dbReference>
<evidence type="ECO:0000313" key="10">
    <source>
        <dbReference type="EMBL" id="KRY90110.1"/>
    </source>
</evidence>
<gene>
    <name evidence="10" type="primary">GPP1</name>
    <name evidence="10" type="ORF">T4D_1213</name>
</gene>
<feature type="non-terminal residue" evidence="10">
    <location>
        <position position="333"/>
    </location>
</feature>
<dbReference type="EC" id="3.1.3.96" evidence="7"/>
<dbReference type="SFLD" id="SFLDG01129">
    <property type="entry name" value="C1.5:_HAD__Beta-PGM__Phosphata"/>
    <property type="match status" value="1"/>
</dbReference>
<dbReference type="OrthoDB" id="5917570at2759"/>
<dbReference type="Gene3D" id="3.40.50.1000">
    <property type="entry name" value="HAD superfamily/HAD-like"/>
    <property type="match status" value="1"/>
</dbReference>
<dbReference type="InterPro" id="IPR036412">
    <property type="entry name" value="HAD-like_sf"/>
</dbReference>
<feature type="transmembrane region" description="Helical" evidence="9">
    <location>
        <begin position="7"/>
        <end position="26"/>
    </location>
</feature>
<organism evidence="10 11">
    <name type="scientific">Trichinella pseudospiralis</name>
    <name type="common">Parasitic roundworm</name>
    <dbReference type="NCBI Taxonomy" id="6337"/>
    <lineage>
        <taxon>Eukaryota</taxon>
        <taxon>Metazoa</taxon>
        <taxon>Ecdysozoa</taxon>
        <taxon>Nematoda</taxon>
        <taxon>Enoplea</taxon>
        <taxon>Dorylaimia</taxon>
        <taxon>Trichinellida</taxon>
        <taxon>Trichinellidae</taxon>
        <taxon>Trichinella</taxon>
    </lineage>
</organism>
<keyword evidence="9" id="KW-0472">Membrane</keyword>
<dbReference type="InterPro" id="IPR023214">
    <property type="entry name" value="HAD_sf"/>
</dbReference>
<sequence length="333" mass="38804">MHMRVTFLLAMLLNVFVFEFCILFVLQNHNHYQFTDFKMMVFKMGKSFLRTLQRRSYCNELDRKKQEFDKVTHVIFDMDGLLLDTEKVHEQCIAAVMKKYGKVFDWQLSLRILGASEKDGAEILIDEAQLPLTVEEFIKETAELELEQFSQCNLMPGAERLLKHLHHCNVPMALCTSEREEYYLLKTKRHQHLFRLLNHRVCVPNNPEIKRGKPYPDCYLACASRFPKPALHPSQVLVFEDSLNGTLSALRAGMQVVMVPDSRMDEEKRSSSLNCLACQPFLHCPVIRGYKTSANGKCYQSMKIINHYVRSEMTANKQTETVNPTWLHYKKKS</sequence>
<keyword evidence="3" id="KW-0479">Metal-binding</keyword>
<dbReference type="AlphaFoldDB" id="A0A0V1FVT3"/>
<dbReference type="SUPFAM" id="SSF56784">
    <property type="entry name" value="HAD-like"/>
    <property type="match status" value="1"/>
</dbReference>
<comment type="caution">
    <text evidence="10">The sequence shown here is derived from an EMBL/GenBank/DDBJ whole genome shotgun (WGS) entry which is preliminary data.</text>
</comment>
<keyword evidence="9" id="KW-1133">Transmembrane helix</keyword>
<evidence type="ECO:0000313" key="11">
    <source>
        <dbReference type="Proteomes" id="UP000054995"/>
    </source>
</evidence>
<name>A0A0V1FVT3_TRIPS</name>
<keyword evidence="4" id="KW-0378">Hydrolase</keyword>
<evidence type="ECO:0000256" key="3">
    <source>
        <dbReference type="ARBA" id="ARBA00022723"/>
    </source>
</evidence>
<keyword evidence="9" id="KW-0812">Transmembrane</keyword>
<dbReference type="FunFam" id="3.40.50.1000:FF:000055">
    <property type="entry name" value="Haloacid dehalogenase-like hydrolase family protein"/>
    <property type="match status" value="1"/>
</dbReference>
<dbReference type="NCBIfam" id="TIGR01509">
    <property type="entry name" value="HAD-SF-IA-v3"/>
    <property type="match status" value="1"/>
</dbReference>
<dbReference type="SFLD" id="SFLDS00003">
    <property type="entry name" value="Haloacid_Dehalogenase"/>
    <property type="match status" value="1"/>
</dbReference>
<evidence type="ECO:0000256" key="7">
    <source>
        <dbReference type="ARBA" id="ARBA00066578"/>
    </source>
</evidence>
<dbReference type="InterPro" id="IPR041492">
    <property type="entry name" value="HAD_2"/>
</dbReference>
<dbReference type="InterPro" id="IPR006439">
    <property type="entry name" value="HAD-SF_hydro_IA"/>
</dbReference>
<comment type="similarity">
    <text evidence="2">Belongs to the HAD-like hydrolase superfamily. CbbY/CbbZ/Gph/YieH family.</text>
</comment>
<evidence type="ECO:0000256" key="6">
    <source>
        <dbReference type="ARBA" id="ARBA00052504"/>
    </source>
</evidence>
<evidence type="ECO:0000256" key="8">
    <source>
        <dbReference type="ARBA" id="ARBA00083904"/>
    </source>
</evidence>
<protein>
    <recommendedName>
        <fullName evidence="7">pseudouridine 5'-phosphatase</fullName>
        <ecNumber evidence="7">3.1.3.96</ecNumber>
    </recommendedName>
    <alternativeName>
        <fullName evidence="8">Pseudouridine-5'-monophosphatase</fullName>
    </alternativeName>
</protein>
<dbReference type="EMBL" id="JYDT01000024">
    <property type="protein sequence ID" value="KRY90110.1"/>
    <property type="molecule type" value="Genomic_DNA"/>
</dbReference>
<evidence type="ECO:0000256" key="4">
    <source>
        <dbReference type="ARBA" id="ARBA00022801"/>
    </source>
</evidence>
<dbReference type="GO" id="GO:1990738">
    <property type="term" value="F:pseudouridine 5'-phosphatase activity"/>
    <property type="evidence" value="ECO:0007669"/>
    <property type="project" value="UniProtKB-EC"/>
</dbReference>
<evidence type="ECO:0000256" key="5">
    <source>
        <dbReference type="ARBA" id="ARBA00022842"/>
    </source>
</evidence>
<dbReference type="PANTHER" id="PTHR18901:SF38">
    <property type="entry name" value="PSEUDOURIDINE-5'-PHOSPHATASE"/>
    <property type="match status" value="1"/>
</dbReference>
<evidence type="ECO:0000256" key="9">
    <source>
        <dbReference type="SAM" id="Phobius"/>
    </source>
</evidence>
<accession>A0A0V1FVT3</accession>